<dbReference type="EMBL" id="JABWRE020000001">
    <property type="protein sequence ID" value="MBV4536029.1"/>
    <property type="molecule type" value="Genomic_DNA"/>
</dbReference>
<accession>A0A923FWF5</accession>
<evidence type="ECO:0000313" key="3">
    <source>
        <dbReference type="EMBL" id="MBV4536029.1"/>
    </source>
</evidence>
<dbReference type="InterPro" id="IPR032710">
    <property type="entry name" value="NTF2-like_dom_sf"/>
</dbReference>
<dbReference type="Pfam" id="PF14534">
    <property type="entry name" value="DUF4440"/>
    <property type="match status" value="1"/>
</dbReference>
<dbReference type="EMBL" id="JABWRE010000002">
    <property type="protein sequence ID" value="MBC3439730.1"/>
    <property type="molecule type" value="Genomic_DNA"/>
</dbReference>
<feature type="domain" description="DUF4440" evidence="1">
    <location>
        <begin position="8"/>
        <end position="109"/>
    </location>
</feature>
<proteinExistence type="predicted"/>
<dbReference type="Gene3D" id="3.10.450.50">
    <property type="match status" value="1"/>
</dbReference>
<organism evidence="2">
    <name type="scientific">Pseudomonas urmiensis</name>
    <dbReference type="NCBI Taxonomy" id="2745493"/>
    <lineage>
        <taxon>Bacteria</taxon>
        <taxon>Pseudomonadati</taxon>
        <taxon>Pseudomonadota</taxon>
        <taxon>Gammaproteobacteria</taxon>
        <taxon>Pseudomonadales</taxon>
        <taxon>Pseudomonadaceae</taxon>
        <taxon>Pseudomonas</taxon>
    </lineage>
</organism>
<comment type="caution">
    <text evidence="2">The sequence shown here is derived from an EMBL/GenBank/DDBJ whole genome shotgun (WGS) entry which is preliminary data.</text>
</comment>
<dbReference type="AlphaFoldDB" id="A0A923FWF5"/>
<name>A0A923FWF5_9PSED</name>
<sequence>MAKLKSIIHSLEERLLERQTRLDPNALNSLLAADFVEFGANGMAWNRAQIIDGLQSQAFVRRQISAFEIRVLADEVVLATYTCTIHGPDSSSESLRSSIWRRQGQQWQMAFHQGTAKAG</sequence>
<dbReference type="SUPFAM" id="SSF54427">
    <property type="entry name" value="NTF2-like"/>
    <property type="match status" value="1"/>
</dbReference>
<dbReference type="RefSeq" id="WP_186553314.1">
    <property type="nucleotide sequence ID" value="NZ_JABWRE020000001.1"/>
</dbReference>
<reference evidence="2" key="1">
    <citation type="journal article" date="2020" name="Microorganisms">
        <title>Reliable Identification of Environmental Pseudomonas Isolates Using the rpoD Gene.</title>
        <authorList>
            <consortium name="The Broad Institute Genome Sequencing Platform"/>
            <person name="Girard L."/>
            <person name="Lood C."/>
            <person name="Rokni-Zadeh H."/>
            <person name="van Noort V."/>
            <person name="Lavigne R."/>
            <person name="De Mot R."/>
        </authorList>
    </citation>
    <scope>NUCLEOTIDE SEQUENCE</scope>
    <source>
        <strain evidence="2">SWRI10</strain>
    </source>
</reference>
<evidence type="ECO:0000313" key="2">
    <source>
        <dbReference type="EMBL" id="MBC3439730.1"/>
    </source>
</evidence>
<dbReference type="Proteomes" id="UP000599879">
    <property type="component" value="Unassembled WGS sequence"/>
</dbReference>
<dbReference type="InterPro" id="IPR027843">
    <property type="entry name" value="DUF4440"/>
</dbReference>
<evidence type="ECO:0000259" key="1">
    <source>
        <dbReference type="Pfam" id="PF14534"/>
    </source>
</evidence>
<gene>
    <name evidence="3" type="ORF">HU737_008575</name>
    <name evidence="2" type="ORF">HU737_03480</name>
</gene>
<protein>
    <submittedName>
        <fullName evidence="2">Nuclear transport factor 2 family protein</fullName>
    </submittedName>
</protein>
<reference evidence="2" key="2">
    <citation type="submission" date="2020-07" db="EMBL/GenBank/DDBJ databases">
        <authorList>
            <person name="Lood C."/>
            <person name="Girard L."/>
        </authorList>
    </citation>
    <scope>NUCLEOTIDE SEQUENCE</scope>
    <source>
        <strain evidence="2">SWRI10</strain>
    </source>
</reference>
<reference evidence="3" key="3">
    <citation type="submission" date="2021-06" db="EMBL/GenBank/DDBJ databases">
        <title>Updating the genus Pseudomonas: Description of 43 new species and partition of the Pseudomonas putida group.</title>
        <authorList>
            <person name="Girard L."/>
            <person name="Lood C."/>
            <person name="Vandamme P."/>
            <person name="Rokni-Zadeh H."/>
            <person name="Van Noort V."/>
            <person name="Hofte M."/>
            <person name="Lavigne R."/>
            <person name="De Mot R."/>
        </authorList>
    </citation>
    <scope>NUCLEOTIDE SEQUENCE</scope>
    <source>
        <strain evidence="3">SWRI10</strain>
    </source>
</reference>